<evidence type="ECO:0000259" key="3">
    <source>
        <dbReference type="PROSITE" id="PS51939"/>
    </source>
</evidence>
<feature type="domain" description="XRRM" evidence="3">
    <location>
        <begin position="1"/>
        <end position="59"/>
    </location>
</feature>
<feature type="non-terminal residue" evidence="4">
    <location>
        <position position="59"/>
    </location>
</feature>
<dbReference type="AlphaFoldDB" id="A0A8S2YEA0"/>
<comment type="caution">
    <text evidence="4">The sequence shown here is derived from an EMBL/GenBank/DDBJ whole genome shotgun (WGS) entry which is preliminary data.</text>
</comment>
<organism evidence="4 5">
    <name type="scientific">Rotaria magnacalcarata</name>
    <dbReference type="NCBI Taxonomy" id="392030"/>
    <lineage>
        <taxon>Eukaryota</taxon>
        <taxon>Metazoa</taxon>
        <taxon>Spiralia</taxon>
        <taxon>Gnathifera</taxon>
        <taxon>Rotifera</taxon>
        <taxon>Eurotatoria</taxon>
        <taxon>Bdelloidea</taxon>
        <taxon>Philodinida</taxon>
        <taxon>Philodinidae</taxon>
        <taxon>Rotaria</taxon>
    </lineage>
</organism>
<sequence length="59" mass="6629">PWIDFNKGDAEAWVRLNEADTAKTVLEKVLAAGQGKLVIDGKEVISRLVEGEEEVEFWK</sequence>
<dbReference type="GO" id="GO:0003723">
    <property type="term" value="F:RNA binding"/>
    <property type="evidence" value="ECO:0007669"/>
    <property type="project" value="UniProtKB-KW"/>
</dbReference>
<proteinExistence type="predicted"/>
<reference evidence="4" key="1">
    <citation type="submission" date="2021-02" db="EMBL/GenBank/DDBJ databases">
        <authorList>
            <person name="Nowell W R."/>
        </authorList>
    </citation>
    <scope>NUCLEOTIDE SEQUENCE</scope>
</reference>
<dbReference type="InterPro" id="IPR012677">
    <property type="entry name" value="Nucleotide-bd_a/b_plait_sf"/>
</dbReference>
<feature type="non-terminal residue" evidence="4">
    <location>
        <position position="1"/>
    </location>
</feature>
<gene>
    <name evidence="4" type="ORF">SMN809_LOCUS36985</name>
</gene>
<evidence type="ECO:0000256" key="1">
    <source>
        <dbReference type="ARBA" id="ARBA00022884"/>
    </source>
</evidence>
<dbReference type="GO" id="GO:1990904">
    <property type="term" value="C:ribonucleoprotein complex"/>
    <property type="evidence" value="ECO:0007669"/>
    <property type="project" value="UniProtKB-UniRule"/>
</dbReference>
<evidence type="ECO:0000313" key="4">
    <source>
        <dbReference type="EMBL" id="CAF4549908.1"/>
    </source>
</evidence>
<dbReference type="PROSITE" id="PS51939">
    <property type="entry name" value="XRRM"/>
    <property type="match status" value="1"/>
</dbReference>
<dbReference type="Gene3D" id="3.30.70.330">
    <property type="match status" value="1"/>
</dbReference>
<evidence type="ECO:0000256" key="2">
    <source>
        <dbReference type="PROSITE-ProRule" id="PRU01288"/>
    </source>
</evidence>
<accession>A0A8S2YEA0</accession>
<protein>
    <recommendedName>
        <fullName evidence="3">XRRM domain-containing protein</fullName>
    </recommendedName>
</protein>
<dbReference type="Proteomes" id="UP000676336">
    <property type="component" value="Unassembled WGS sequence"/>
</dbReference>
<dbReference type="InterPro" id="IPR014886">
    <property type="entry name" value="La_xRRM"/>
</dbReference>
<name>A0A8S2YEA0_9BILA</name>
<keyword evidence="1 2" id="KW-0694">RNA-binding</keyword>
<dbReference type="Pfam" id="PF08777">
    <property type="entry name" value="RRM_3"/>
    <property type="match status" value="1"/>
</dbReference>
<evidence type="ECO:0000313" key="5">
    <source>
        <dbReference type="Proteomes" id="UP000676336"/>
    </source>
</evidence>
<dbReference type="EMBL" id="CAJOBI010092672">
    <property type="protein sequence ID" value="CAF4549908.1"/>
    <property type="molecule type" value="Genomic_DNA"/>
</dbReference>